<keyword evidence="5 9" id="KW-0064">Aspartyl protease</keyword>
<dbReference type="EC" id="3.4.23.36" evidence="9"/>
<dbReference type="UniPathway" id="UPA00665"/>
<dbReference type="Proteomes" id="UP000319836">
    <property type="component" value="Unassembled WGS sequence"/>
</dbReference>
<dbReference type="NCBIfam" id="TIGR00077">
    <property type="entry name" value="lspA"/>
    <property type="match status" value="1"/>
</dbReference>
<proteinExistence type="inferred from homology"/>
<keyword evidence="3 9" id="KW-0645">Protease</keyword>
<comment type="function">
    <text evidence="9 10">This protein specifically catalyzes the removal of signal peptides from prolipoproteins.</text>
</comment>
<evidence type="ECO:0000256" key="12">
    <source>
        <dbReference type="SAM" id="MobiDB-lite"/>
    </source>
</evidence>
<dbReference type="GO" id="GO:0004190">
    <property type="term" value="F:aspartic-type endopeptidase activity"/>
    <property type="evidence" value="ECO:0007669"/>
    <property type="project" value="UniProtKB-UniRule"/>
</dbReference>
<comment type="caution">
    <text evidence="9">Lacks conserved residue(s) required for the propagation of feature annotation.</text>
</comment>
<keyword evidence="7 9" id="KW-1133">Transmembrane helix</keyword>
<feature type="region of interest" description="Disordered" evidence="12">
    <location>
        <begin position="190"/>
        <end position="223"/>
    </location>
</feature>
<evidence type="ECO:0000256" key="7">
    <source>
        <dbReference type="ARBA" id="ARBA00022989"/>
    </source>
</evidence>
<dbReference type="PROSITE" id="PS00855">
    <property type="entry name" value="SPASE_II"/>
    <property type="match status" value="1"/>
</dbReference>
<organism evidence="13 14">
    <name type="scientific">Eiseniibacteriota bacterium</name>
    <dbReference type="NCBI Taxonomy" id="2212470"/>
    <lineage>
        <taxon>Bacteria</taxon>
        <taxon>Candidatus Eiseniibacteriota</taxon>
    </lineage>
</organism>
<dbReference type="PANTHER" id="PTHR33695:SF1">
    <property type="entry name" value="LIPOPROTEIN SIGNAL PEPTIDASE"/>
    <property type="match status" value="1"/>
</dbReference>
<evidence type="ECO:0000313" key="14">
    <source>
        <dbReference type="Proteomes" id="UP000319836"/>
    </source>
</evidence>
<dbReference type="PRINTS" id="PR00781">
    <property type="entry name" value="LIPOSIGPTASE"/>
</dbReference>
<dbReference type="HAMAP" id="MF_00161">
    <property type="entry name" value="LspA"/>
    <property type="match status" value="1"/>
</dbReference>
<evidence type="ECO:0000256" key="9">
    <source>
        <dbReference type="HAMAP-Rule" id="MF_00161"/>
    </source>
</evidence>
<evidence type="ECO:0000256" key="10">
    <source>
        <dbReference type="RuleBase" id="RU000594"/>
    </source>
</evidence>
<dbReference type="InterPro" id="IPR001872">
    <property type="entry name" value="Peptidase_A8"/>
</dbReference>
<dbReference type="GO" id="GO:0005886">
    <property type="term" value="C:plasma membrane"/>
    <property type="evidence" value="ECO:0007669"/>
    <property type="project" value="UniProtKB-SubCell"/>
</dbReference>
<dbReference type="AlphaFoldDB" id="A0A538U3J1"/>
<comment type="pathway">
    <text evidence="9">Protein modification; lipoprotein biosynthesis (signal peptide cleavage).</text>
</comment>
<gene>
    <name evidence="9 13" type="primary">lspA</name>
    <name evidence="13" type="ORF">E6K80_08385</name>
</gene>
<evidence type="ECO:0000256" key="8">
    <source>
        <dbReference type="ARBA" id="ARBA00023136"/>
    </source>
</evidence>
<comment type="similarity">
    <text evidence="1 9 11">Belongs to the peptidase A8 family.</text>
</comment>
<comment type="caution">
    <text evidence="13">The sequence shown here is derived from an EMBL/GenBank/DDBJ whole genome shotgun (WGS) entry which is preliminary data.</text>
</comment>
<feature type="transmembrane region" description="Helical" evidence="9">
    <location>
        <begin position="163"/>
        <end position="183"/>
    </location>
</feature>
<reference evidence="13 14" key="1">
    <citation type="journal article" date="2019" name="Nat. Microbiol.">
        <title>Mediterranean grassland soil C-N compound turnover is dependent on rainfall and depth, and is mediated by genomically divergent microorganisms.</title>
        <authorList>
            <person name="Diamond S."/>
            <person name="Andeer P.F."/>
            <person name="Li Z."/>
            <person name="Crits-Christoph A."/>
            <person name="Burstein D."/>
            <person name="Anantharaman K."/>
            <person name="Lane K.R."/>
            <person name="Thomas B.C."/>
            <person name="Pan C."/>
            <person name="Northen T.R."/>
            <person name="Banfield J.F."/>
        </authorList>
    </citation>
    <scope>NUCLEOTIDE SEQUENCE [LARGE SCALE GENOMIC DNA]</scope>
    <source>
        <strain evidence="13">WS_10</strain>
    </source>
</reference>
<feature type="active site" evidence="9">
    <location>
        <position position="153"/>
    </location>
</feature>
<name>A0A538U3J1_UNCEI</name>
<keyword evidence="8 9" id="KW-0472">Membrane</keyword>
<evidence type="ECO:0000313" key="13">
    <source>
        <dbReference type="EMBL" id="TMQ70474.1"/>
    </source>
</evidence>
<dbReference type="EMBL" id="VBPA01000201">
    <property type="protein sequence ID" value="TMQ70474.1"/>
    <property type="molecule type" value="Genomic_DNA"/>
</dbReference>
<sequence>MRELRAAHRARAARGDALRAAVPRVQGARGAGGPGRFVSRAWARLALISGAVLVLDLWTKHWATRALAFQEPVEILGPFLRFTYTRNSGVAFGLGAGLPFPYYVFSIAAVIVIVTLFVRQRVTGLSRQIALALIMGGALGNLIDRLRFGEVVDFIEIGYGRWHWPVFNVADSAVTIGVILFAITWPRPQGDKRDADTDLVGAGDRSGEEAGSLPGRGADGPVA</sequence>
<feature type="active site" evidence="9">
    <location>
        <position position="171"/>
    </location>
</feature>
<evidence type="ECO:0000256" key="4">
    <source>
        <dbReference type="ARBA" id="ARBA00022692"/>
    </source>
</evidence>
<dbReference type="PANTHER" id="PTHR33695">
    <property type="entry name" value="LIPOPROTEIN SIGNAL PEPTIDASE"/>
    <property type="match status" value="1"/>
</dbReference>
<keyword evidence="2 9" id="KW-1003">Cell membrane</keyword>
<feature type="transmembrane region" description="Helical" evidence="9">
    <location>
        <begin position="125"/>
        <end position="143"/>
    </location>
</feature>
<keyword evidence="6 9" id="KW-0378">Hydrolase</keyword>
<feature type="transmembrane region" description="Helical" evidence="9">
    <location>
        <begin position="100"/>
        <end position="118"/>
    </location>
</feature>
<evidence type="ECO:0000256" key="11">
    <source>
        <dbReference type="RuleBase" id="RU004181"/>
    </source>
</evidence>
<protein>
    <recommendedName>
        <fullName evidence="9">Lipoprotein signal peptidase</fullName>
        <ecNumber evidence="9">3.4.23.36</ecNumber>
    </recommendedName>
    <alternativeName>
        <fullName evidence="9">Prolipoprotein signal peptidase</fullName>
    </alternativeName>
    <alternativeName>
        <fullName evidence="9">Signal peptidase II</fullName>
        <shortName evidence="9">SPase II</shortName>
    </alternativeName>
</protein>
<evidence type="ECO:0000256" key="1">
    <source>
        <dbReference type="ARBA" id="ARBA00006139"/>
    </source>
</evidence>
<comment type="subcellular location">
    <subcellularLocation>
        <location evidence="9">Cell membrane</location>
        <topology evidence="9">Multi-pass membrane protein</topology>
    </subcellularLocation>
</comment>
<evidence type="ECO:0000256" key="6">
    <source>
        <dbReference type="ARBA" id="ARBA00022801"/>
    </source>
</evidence>
<evidence type="ECO:0000256" key="3">
    <source>
        <dbReference type="ARBA" id="ARBA00022670"/>
    </source>
</evidence>
<accession>A0A538U3J1</accession>
<keyword evidence="4 9" id="KW-0812">Transmembrane</keyword>
<dbReference type="GO" id="GO:0006508">
    <property type="term" value="P:proteolysis"/>
    <property type="evidence" value="ECO:0007669"/>
    <property type="project" value="UniProtKB-KW"/>
</dbReference>
<comment type="catalytic activity">
    <reaction evidence="9 10">
        <text>Release of signal peptides from bacterial membrane prolipoproteins. Hydrolyzes -Xaa-Yaa-Zaa-|-(S,diacylglyceryl)Cys-, in which Xaa is hydrophobic (preferably Leu), and Yaa (Ala or Ser) and Zaa (Gly or Ala) have small, neutral side chains.</text>
        <dbReference type="EC" id="3.4.23.36"/>
    </reaction>
</comment>
<dbReference type="Pfam" id="PF01252">
    <property type="entry name" value="Peptidase_A8"/>
    <property type="match status" value="1"/>
</dbReference>
<evidence type="ECO:0000256" key="2">
    <source>
        <dbReference type="ARBA" id="ARBA00022475"/>
    </source>
</evidence>
<evidence type="ECO:0000256" key="5">
    <source>
        <dbReference type="ARBA" id="ARBA00022750"/>
    </source>
</evidence>